<evidence type="ECO:0000256" key="1">
    <source>
        <dbReference type="SAM" id="MobiDB-lite"/>
    </source>
</evidence>
<keyword evidence="3" id="KW-1185">Reference proteome</keyword>
<dbReference type="Proteomes" id="UP000598174">
    <property type="component" value="Unassembled WGS sequence"/>
</dbReference>
<dbReference type="InterPro" id="IPR036894">
    <property type="entry name" value="YbaB-like_sf"/>
</dbReference>
<feature type="compositionally biased region" description="Pro residues" evidence="1">
    <location>
        <begin position="95"/>
        <end position="106"/>
    </location>
</feature>
<dbReference type="Pfam" id="PF02575">
    <property type="entry name" value="YbaB_DNA_bd"/>
    <property type="match status" value="1"/>
</dbReference>
<protein>
    <recommendedName>
        <fullName evidence="4">YbaB/EbfC DNA-binding family protein</fullName>
    </recommendedName>
</protein>
<sequence length="134" mass="13815">MPGGNLADRLAALSASATGDDGVVTVTVTGSGVVTGLRLDDGASRLSGATLSDEILRTMRRAQATLVRQVRTAVDETVGADTEAGRAVLDSLIPAEPPQPAMPVMPFPSFENVPTLPQQSPGNGFESGRDSRAR</sequence>
<name>A0A919IWY7_9ACTN</name>
<dbReference type="GO" id="GO:0003677">
    <property type="term" value="F:DNA binding"/>
    <property type="evidence" value="ECO:0007669"/>
    <property type="project" value="InterPro"/>
</dbReference>
<evidence type="ECO:0008006" key="4">
    <source>
        <dbReference type="Google" id="ProtNLM"/>
    </source>
</evidence>
<dbReference type="RefSeq" id="WP_203816291.1">
    <property type="nucleotide sequence ID" value="NZ_BAAABP010000007.1"/>
</dbReference>
<reference evidence="2" key="1">
    <citation type="submission" date="2021-01" db="EMBL/GenBank/DDBJ databases">
        <title>Whole genome shotgun sequence of Actinoplanes ferrugineus NBRC 15555.</title>
        <authorList>
            <person name="Komaki H."/>
            <person name="Tamura T."/>
        </authorList>
    </citation>
    <scope>NUCLEOTIDE SEQUENCE</scope>
    <source>
        <strain evidence="2">NBRC 15555</strain>
    </source>
</reference>
<comment type="caution">
    <text evidence="2">The sequence shown here is derived from an EMBL/GenBank/DDBJ whole genome shotgun (WGS) entry which is preliminary data.</text>
</comment>
<dbReference type="EMBL" id="BOMM01000011">
    <property type="protein sequence ID" value="GIE09689.1"/>
    <property type="molecule type" value="Genomic_DNA"/>
</dbReference>
<organism evidence="2 3">
    <name type="scientific">Paractinoplanes ferrugineus</name>
    <dbReference type="NCBI Taxonomy" id="113564"/>
    <lineage>
        <taxon>Bacteria</taxon>
        <taxon>Bacillati</taxon>
        <taxon>Actinomycetota</taxon>
        <taxon>Actinomycetes</taxon>
        <taxon>Micromonosporales</taxon>
        <taxon>Micromonosporaceae</taxon>
        <taxon>Paractinoplanes</taxon>
    </lineage>
</organism>
<dbReference type="InterPro" id="IPR004401">
    <property type="entry name" value="YbaB/EbfC"/>
</dbReference>
<dbReference type="Gene3D" id="3.30.1310.10">
    <property type="entry name" value="Nucleoid-associated protein YbaB-like domain"/>
    <property type="match status" value="1"/>
</dbReference>
<feature type="region of interest" description="Disordered" evidence="1">
    <location>
        <begin position="93"/>
        <end position="134"/>
    </location>
</feature>
<dbReference type="SUPFAM" id="SSF82607">
    <property type="entry name" value="YbaB-like"/>
    <property type="match status" value="1"/>
</dbReference>
<evidence type="ECO:0000313" key="2">
    <source>
        <dbReference type="EMBL" id="GIE09689.1"/>
    </source>
</evidence>
<dbReference type="AlphaFoldDB" id="A0A919IWY7"/>
<gene>
    <name evidence="2" type="ORF">Afe05nite_15290</name>
</gene>
<proteinExistence type="predicted"/>
<evidence type="ECO:0000313" key="3">
    <source>
        <dbReference type="Proteomes" id="UP000598174"/>
    </source>
</evidence>
<accession>A0A919IWY7</accession>